<dbReference type="PANTHER" id="PTHR43289:SF6">
    <property type="entry name" value="SERINE_THREONINE-PROTEIN KINASE NEKL-3"/>
    <property type="match status" value="1"/>
</dbReference>
<feature type="binding site" evidence="5">
    <location>
        <position position="200"/>
    </location>
    <ligand>
        <name>ATP</name>
        <dbReference type="ChEBI" id="CHEBI:30616"/>
    </ligand>
</feature>
<keyword evidence="9" id="KW-1185">Reference proteome</keyword>
<dbReference type="Gene3D" id="3.30.200.20">
    <property type="entry name" value="Phosphorylase Kinase, domain 1"/>
    <property type="match status" value="1"/>
</dbReference>
<dbReference type="STRING" id="1387353.BSF38_00205"/>
<proteinExistence type="predicted"/>
<dbReference type="InterPro" id="IPR011009">
    <property type="entry name" value="Kinase-like_dom_sf"/>
</dbReference>
<dbReference type="Proteomes" id="UP000186309">
    <property type="component" value="Chromosome"/>
</dbReference>
<name>A0A1U7CIP3_9BACT</name>
<dbReference type="EC" id="2.7.11.1" evidence="8"/>
<dbReference type="InterPro" id="IPR017441">
    <property type="entry name" value="Protein_kinase_ATP_BS"/>
</dbReference>
<evidence type="ECO:0000256" key="4">
    <source>
        <dbReference type="ARBA" id="ARBA00022840"/>
    </source>
</evidence>
<dbReference type="SMART" id="SM00220">
    <property type="entry name" value="S_TKc"/>
    <property type="match status" value="1"/>
</dbReference>
<evidence type="ECO:0000256" key="2">
    <source>
        <dbReference type="ARBA" id="ARBA00022741"/>
    </source>
</evidence>
<reference evidence="9" key="1">
    <citation type="submission" date="2016-12" db="EMBL/GenBank/DDBJ databases">
        <title>Comparative genomics of four Isosphaeraceae planctomycetes: a common pool of plasmids and glycoside hydrolase genes.</title>
        <authorList>
            <person name="Ivanova A."/>
        </authorList>
    </citation>
    <scope>NUCLEOTIDE SEQUENCE [LARGE SCALE GENOMIC DNA]</scope>
    <source>
        <strain evidence="9">PX4</strain>
    </source>
</reference>
<evidence type="ECO:0000256" key="3">
    <source>
        <dbReference type="ARBA" id="ARBA00022777"/>
    </source>
</evidence>
<evidence type="ECO:0000256" key="5">
    <source>
        <dbReference type="PROSITE-ProRule" id="PRU10141"/>
    </source>
</evidence>
<dbReference type="GO" id="GO:0005524">
    <property type="term" value="F:ATP binding"/>
    <property type="evidence" value="ECO:0007669"/>
    <property type="project" value="UniProtKB-UniRule"/>
</dbReference>
<dbReference type="OrthoDB" id="6111975at2"/>
<gene>
    <name evidence="8" type="primary">pknB_2</name>
    <name evidence="8" type="ORF">BSF38_00205</name>
</gene>
<dbReference type="SUPFAM" id="SSF56112">
    <property type="entry name" value="Protein kinase-like (PK-like)"/>
    <property type="match status" value="1"/>
</dbReference>
<dbReference type="Pfam" id="PF00069">
    <property type="entry name" value="Pkinase"/>
    <property type="match status" value="1"/>
</dbReference>
<keyword evidence="1 8" id="KW-0808">Transferase</keyword>
<evidence type="ECO:0000313" key="9">
    <source>
        <dbReference type="Proteomes" id="UP000186309"/>
    </source>
</evidence>
<sequence>MTIAVQCPNPSCGRISQLGEDPLGRIFRCPRCLTKLPAGGASNTDSGWAHVLGPLPRQAPRLGPETAGREFAFSTIRDGHAHAHAHSFDSGEFLAAPFDDDPDDVDVDVDDSRFLLAAASAPMPGGVLASLPAPGLTAVATAAPPRSAPTRRETRELQRATAADTRGLGRFRIVGLLGEGRHATVYRAFDPTLEREVALKLLRAGAPRSARAFERFLGEARALARLRHPRVVSVYEAGRDGDQLYIALALIEGKSLAEVLAETRLSYRRGAEIAAELAEALACAHGFGIVHRDVKPANVRLDAQGEIYLMDFGIAYRPDSGDAPTPPGTILGTPAYIAPEQAVGACSAVVPASDQYSLGAVFYELLCGRPPFCGPPSYVLFHAIHHDPPDPRDIDRHIPRPLADICRKAMAKRPERRYASCQAFAADLRRWLQGAKPQACRRRWFG</sequence>
<accession>A0A1U7CIP3</accession>
<evidence type="ECO:0000313" key="8">
    <source>
        <dbReference type="EMBL" id="APW58801.1"/>
    </source>
</evidence>
<dbReference type="PANTHER" id="PTHR43289">
    <property type="entry name" value="MITOGEN-ACTIVATED PROTEIN KINASE KINASE KINASE 20-RELATED"/>
    <property type="match status" value="1"/>
</dbReference>
<organism evidence="8 9">
    <name type="scientific">Paludisphaera borealis</name>
    <dbReference type="NCBI Taxonomy" id="1387353"/>
    <lineage>
        <taxon>Bacteria</taxon>
        <taxon>Pseudomonadati</taxon>
        <taxon>Planctomycetota</taxon>
        <taxon>Planctomycetia</taxon>
        <taxon>Isosphaerales</taxon>
        <taxon>Isosphaeraceae</taxon>
        <taxon>Paludisphaera</taxon>
    </lineage>
</organism>
<dbReference type="CDD" id="cd14014">
    <property type="entry name" value="STKc_PknB_like"/>
    <property type="match status" value="1"/>
</dbReference>
<keyword evidence="3 8" id="KW-0418">Kinase</keyword>
<dbReference type="Gene3D" id="1.10.510.10">
    <property type="entry name" value="Transferase(Phosphotransferase) domain 1"/>
    <property type="match status" value="1"/>
</dbReference>
<dbReference type="AlphaFoldDB" id="A0A1U7CIP3"/>
<dbReference type="EMBL" id="CP019082">
    <property type="protein sequence ID" value="APW58801.1"/>
    <property type="molecule type" value="Genomic_DNA"/>
</dbReference>
<dbReference type="PROSITE" id="PS00107">
    <property type="entry name" value="PROTEIN_KINASE_ATP"/>
    <property type="match status" value="1"/>
</dbReference>
<dbReference type="PROSITE" id="PS50011">
    <property type="entry name" value="PROTEIN_KINASE_DOM"/>
    <property type="match status" value="1"/>
</dbReference>
<keyword evidence="2 5" id="KW-0547">Nucleotide-binding</keyword>
<dbReference type="KEGG" id="pbor:BSF38_00205"/>
<protein>
    <submittedName>
        <fullName evidence="8">Serine/threonine-protein kinase PknB</fullName>
        <ecNumber evidence="8">2.7.11.1</ecNumber>
    </submittedName>
</protein>
<evidence type="ECO:0000256" key="6">
    <source>
        <dbReference type="SAM" id="MobiDB-lite"/>
    </source>
</evidence>
<evidence type="ECO:0000256" key="1">
    <source>
        <dbReference type="ARBA" id="ARBA00022679"/>
    </source>
</evidence>
<dbReference type="InterPro" id="IPR000719">
    <property type="entry name" value="Prot_kinase_dom"/>
</dbReference>
<dbReference type="GO" id="GO:0004674">
    <property type="term" value="F:protein serine/threonine kinase activity"/>
    <property type="evidence" value="ECO:0007669"/>
    <property type="project" value="UniProtKB-EC"/>
</dbReference>
<dbReference type="RefSeq" id="WP_145951914.1">
    <property type="nucleotide sequence ID" value="NZ_CP019082.1"/>
</dbReference>
<feature type="domain" description="Protein kinase" evidence="7">
    <location>
        <begin position="171"/>
        <end position="432"/>
    </location>
</feature>
<dbReference type="CDD" id="cd20335">
    <property type="entry name" value="BRcat_RBR"/>
    <property type="match status" value="1"/>
</dbReference>
<feature type="region of interest" description="Disordered" evidence="6">
    <location>
        <begin position="140"/>
        <end position="160"/>
    </location>
</feature>
<keyword evidence="4 5" id="KW-0067">ATP-binding</keyword>
<evidence type="ECO:0000259" key="7">
    <source>
        <dbReference type="PROSITE" id="PS50011"/>
    </source>
</evidence>